<dbReference type="EMBL" id="PCSW01000084">
    <property type="protein sequence ID" value="PIP57499.1"/>
    <property type="molecule type" value="Genomic_DNA"/>
</dbReference>
<evidence type="ECO:0000256" key="3">
    <source>
        <dbReference type="ARBA" id="ARBA00022989"/>
    </source>
</evidence>
<evidence type="ECO:0000256" key="2">
    <source>
        <dbReference type="ARBA" id="ARBA00022692"/>
    </source>
</evidence>
<feature type="transmembrane region" description="Helical" evidence="5">
    <location>
        <begin position="199"/>
        <end position="229"/>
    </location>
</feature>
<dbReference type="Proteomes" id="UP000229847">
    <property type="component" value="Unassembled WGS sequence"/>
</dbReference>
<dbReference type="InterPro" id="IPR051533">
    <property type="entry name" value="WaaL-like"/>
</dbReference>
<feature type="transmembrane region" description="Helical" evidence="5">
    <location>
        <begin position="111"/>
        <end position="131"/>
    </location>
</feature>
<name>A0A2H0BIW2_9BACT</name>
<organism evidence="7 8">
    <name type="scientific">Candidatus Woesebacteria bacterium CG22_combo_CG10-13_8_21_14_all_39_10</name>
    <dbReference type="NCBI Taxonomy" id="1975059"/>
    <lineage>
        <taxon>Bacteria</taxon>
        <taxon>Candidatus Woeseibacteriota</taxon>
    </lineage>
</organism>
<dbReference type="PANTHER" id="PTHR37422:SF13">
    <property type="entry name" value="LIPOPOLYSACCHARIDE BIOSYNTHESIS PROTEIN PA4999-RELATED"/>
    <property type="match status" value="1"/>
</dbReference>
<feature type="transmembrane region" description="Helical" evidence="5">
    <location>
        <begin position="58"/>
        <end position="76"/>
    </location>
</feature>
<comment type="caution">
    <text evidence="7">The sequence shown here is derived from an EMBL/GenBank/DDBJ whole genome shotgun (WGS) entry which is preliminary data.</text>
</comment>
<evidence type="ECO:0000259" key="6">
    <source>
        <dbReference type="Pfam" id="PF04932"/>
    </source>
</evidence>
<evidence type="ECO:0000313" key="8">
    <source>
        <dbReference type="Proteomes" id="UP000229847"/>
    </source>
</evidence>
<feature type="transmembrane region" description="Helical" evidence="5">
    <location>
        <begin position="311"/>
        <end position="330"/>
    </location>
</feature>
<sequence>MERLIVFALVFLLPTQLAYHFWPQSSYIYGLRVDYLAPAIYLTDVLIVFLLPYIKKRFYLLFPIVFFALTNTIFAQFPLTALLKWLVIFKLIILGMYFYSCDLHRLKKTIVSALSLSLIMIFLIGLLQILLQRTVGGPLYYLGERSFTSQTPGISLMSFFGRNVMKAYSTFSHPNSFAGFVVVSFLILLSFNSNRTKGLFMVVVLSLLLTLSLNAIIGICLVVILFSALKFSPKIVKKTKIFLPVVAIGLSFLFGIVSLVLPKEVPLKETYRERVVLAGNAIEAFSKSPVLGIGLNNFFFATKSVQPPHNIYLIVLSETGIMGILILLFLLSKLFSRRLNKYLFLAIFFVLVTGLFDHYWFTLQQNQFLLSFLVGLAARRV</sequence>
<proteinExistence type="predicted"/>
<keyword evidence="4 5" id="KW-0472">Membrane</keyword>
<feature type="transmembrane region" description="Helical" evidence="5">
    <location>
        <begin position="28"/>
        <end position="51"/>
    </location>
</feature>
<dbReference type="PANTHER" id="PTHR37422">
    <property type="entry name" value="TEICHURONIC ACID BIOSYNTHESIS PROTEIN TUAE"/>
    <property type="match status" value="1"/>
</dbReference>
<feature type="domain" description="O-antigen ligase-related" evidence="6">
    <location>
        <begin position="200"/>
        <end position="328"/>
    </location>
</feature>
<dbReference type="Pfam" id="PF04932">
    <property type="entry name" value="Wzy_C"/>
    <property type="match status" value="1"/>
</dbReference>
<evidence type="ECO:0000256" key="4">
    <source>
        <dbReference type="ARBA" id="ARBA00023136"/>
    </source>
</evidence>
<keyword evidence="3 5" id="KW-1133">Transmembrane helix</keyword>
<dbReference type="InterPro" id="IPR007016">
    <property type="entry name" value="O-antigen_ligase-rel_domated"/>
</dbReference>
<feature type="transmembrane region" description="Helical" evidence="5">
    <location>
        <begin position="342"/>
        <end position="361"/>
    </location>
</feature>
<protein>
    <recommendedName>
        <fullName evidence="6">O-antigen ligase-related domain-containing protein</fullName>
    </recommendedName>
</protein>
<reference evidence="7 8" key="1">
    <citation type="submission" date="2017-09" db="EMBL/GenBank/DDBJ databases">
        <title>Depth-based differentiation of microbial function through sediment-hosted aquifers and enrichment of novel symbionts in the deep terrestrial subsurface.</title>
        <authorList>
            <person name="Probst A.J."/>
            <person name="Ladd B."/>
            <person name="Jarett J.K."/>
            <person name="Geller-Mcgrath D.E."/>
            <person name="Sieber C.M."/>
            <person name="Emerson J.B."/>
            <person name="Anantharaman K."/>
            <person name="Thomas B.C."/>
            <person name="Malmstrom R."/>
            <person name="Stieglmeier M."/>
            <person name="Klingl A."/>
            <person name="Woyke T."/>
            <person name="Ryan C.M."/>
            <person name="Banfield J.F."/>
        </authorList>
    </citation>
    <scope>NUCLEOTIDE SEQUENCE [LARGE SCALE GENOMIC DNA]</scope>
    <source>
        <strain evidence="7">CG22_combo_CG10-13_8_21_14_all_39_10</strain>
    </source>
</reference>
<feature type="transmembrane region" description="Helical" evidence="5">
    <location>
        <begin position="241"/>
        <end position="261"/>
    </location>
</feature>
<evidence type="ECO:0000313" key="7">
    <source>
        <dbReference type="EMBL" id="PIP57499.1"/>
    </source>
</evidence>
<accession>A0A2H0BIW2</accession>
<feature type="transmembrane region" description="Helical" evidence="5">
    <location>
        <begin position="82"/>
        <end position="99"/>
    </location>
</feature>
<comment type="subcellular location">
    <subcellularLocation>
        <location evidence="1">Membrane</location>
        <topology evidence="1">Multi-pass membrane protein</topology>
    </subcellularLocation>
</comment>
<evidence type="ECO:0000256" key="1">
    <source>
        <dbReference type="ARBA" id="ARBA00004141"/>
    </source>
</evidence>
<keyword evidence="2 5" id="KW-0812">Transmembrane</keyword>
<evidence type="ECO:0000256" key="5">
    <source>
        <dbReference type="SAM" id="Phobius"/>
    </source>
</evidence>
<dbReference type="GO" id="GO:0016020">
    <property type="term" value="C:membrane"/>
    <property type="evidence" value="ECO:0007669"/>
    <property type="project" value="UniProtKB-SubCell"/>
</dbReference>
<feature type="transmembrane region" description="Helical" evidence="5">
    <location>
        <begin position="177"/>
        <end position="193"/>
    </location>
</feature>
<dbReference type="AlphaFoldDB" id="A0A2H0BIW2"/>
<gene>
    <name evidence="7" type="ORF">COX03_02725</name>
</gene>